<sequence>MAEEAVNSIVGDRVSKSELAYDWLRRKIARHEYGPGYRLVLAEIAAELGMSVVPVREAIRRLEAERLVTFERNVGARVAMVDENEYLHAMQTLGVTEGIATALSAPALTAANLGRARVINDRMVALLDSFDAHTFTMLNQQFHSELFECCPNPQILELVRQGWTRLSGLRDSTFTFIPGRARQSVEEHEHILSLIEAKADPLEIELAARNHRWATMRAFLERTEEKP</sequence>
<dbReference type="AlphaFoldDB" id="A0A1H3KB02"/>
<dbReference type="PANTHER" id="PTHR43537">
    <property type="entry name" value="TRANSCRIPTIONAL REGULATOR, GNTR FAMILY"/>
    <property type="match status" value="1"/>
</dbReference>
<keyword evidence="6" id="KW-1185">Reference proteome</keyword>
<dbReference type="SMART" id="SM00345">
    <property type="entry name" value="HTH_GNTR"/>
    <property type="match status" value="1"/>
</dbReference>
<protein>
    <submittedName>
        <fullName evidence="5">DNA-binding transcriptional regulator, GntR family</fullName>
    </submittedName>
</protein>
<dbReference type="Proteomes" id="UP000199515">
    <property type="component" value="Unassembled WGS sequence"/>
</dbReference>
<dbReference type="SUPFAM" id="SSF46785">
    <property type="entry name" value="Winged helix' DNA-binding domain"/>
    <property type="match status" value="1"/>
</dbReference>
<dbReference type="SMART" id="SM00895">
    <property type="entry name" value="FCD"/>
    <property type="match status" value="1"/>
</dbReference>
<dbReference type="SUPFAM" id="SSF48008">
    <property type="entry name" value="GntR ligand-binding domain-like"/>
    <property type="match status" value="1"/>
</dbReference>
<dbReference type="GO" id="GO:0003700">
    <property type="term" value="F:DNA-binding transcription factor activity"/>
    <property type="evidence" value="ECO:0007669"/>
    <property type="project" value="InterPro"/>
</dbReference>
<dbReference type="PROSITE" id="PS50949">
    <property type="entry name" value="HTH_GNTR"/>
    <property type="match status" value="1"/>
</dbReference>
<dbReference type="Gene3D" id="1.20.120.530">
    <property type="entry name" value="GntR ligand-binding domain-like"/>
    <property type="match status" value="1"/>
</dbReference>
<accession>A0A1H3KB02</accession>
<dbReference type="EMBL" id="FNON01000005">
    <property type="protein sequence ID" value="SDY49331.1"/>
    <property type="molecule type" value="Genomic_DNA"/>
</dbReference>
<dbReference type="Pfam" id="PF07729">
    <property type="entry name" value="FCD"/>
    <property type="match status" value="1"/>
</dbReference>
<dbReference type="GO" id="GO:0003677">
    <property type="term" value="F:DNA binding"/>
    <property type="evidence" value="ECO:0007669"/>
    <property type="project" value="UniProtKB-KW"/>
</dbReference>
<dbReference type="CDD" id="cd07377">
    <property type="entry name" value="WHTH_GntR"/>
    <property type="match status" value="1"/>
</dbReference>
<dbReference type="Pfam" id="PF00392">
    <property type="entry name" value="GntR"/>
    <property type="match status" value="1"/>
</dbReference>
<evidence type="ECO:0000256" key="1">
    <source>
        <dbReference type="ARBA" id="ARBA00023015"/>
    </source>
</evidence>
<keyword evidence="3" id="KW-0804">Transcription</keyword>
<reference evidence="5 6" key="1">
    <citation type="submission" date="2016-10" db="EMBL/GenBank/DDBJ databases">
        <authorList>
            <person name="de Groot N.N."/>
        </authorList>
    </citation>
    <scope>NUCLEOTIDE SEQUENCE [LARGE SCALE GENOMIC DNA]</scope>
    <source>
        <strain evidence="5 6">CPCC 202699</strain>
    </source>
</reference>
<evidence type="ECO:0000313" key="6">
    <source>
        <dbReference type="Proteomes" id="UP000199515"/>
    </source>
</evidence>
<keyword evidence="2 5" id="KW-0238">DNA-binding</keyword>
<dbReference type="RefSeq" id="WP_091293109.1">
    <property type="nucleotide sequence ID" value="NZ_FNON01000005.1"/>
</dbReference>
<dbReference type="InterPro" id="IPR008920">
    <property type="entry name" value="TF_FadR/GntR_C"/>
</dbReference>
<proteinExistence type="predicted"/>
<gene>
    <name evidence="5" type="ORF">SAMN05421504_105719</name>
</gene>
<dbReference type="InterPro" id="IPR036390">
    <property type="entry name" value="WH_DNA-bd_sf"/>
</dbReference>
<feature type="domain" description="HTH gntR-type" evidence="4">
    <location>
        <begin position="14"/>
        <end position="81"/>
    </location>
</feature>
<evidence type="ECO:0000313" key="5">
    <source>
        <dbReference type="EMBL" id="SDY49331.1"/>
    </source>
</evidence>
<dbReference type="STRING" id="589385.SAMN05421504_105719"/>
<evidence type="ECO:0000256" key="3">
    <source>
        <dbReference type="ARBA" id="ARBA00023163"/>
    </source>
</evidence>
<evidence type="ECO:0000259" key="4">
    <source>
        <dbReference type="PROSITE" id="PS50949"/>
    </source>
</evidence>
<dbReference type="OrthoDB" id="4084810at2"/>
<dbReference type="InterPro" id="IPR000524">
    <property type="entry name" value="Tscrpt_reg_HTH_GntR"/>
</dbReference>
<keyword evidence="1" id="KW-0805">Transcription regulation</keyword>
<dbReference type="InterPro" id="IPR011711">
    <property type="entry name" value="GntR_C"/>
</dbReference>
<dbReference type="PANTHER" id="PTHR43537:SF5">
    <property type="entry name" value="UXU OPERON TRANSCRIPTIONAL REGULATOR"/>
    <property type="match status" value="1"/>
</dbReference>
<dbReference type="Gene3D" id="1.10.10.10">
    <property type="entry name" value="Winged helix-like DNA-binding domain superfamily/Winged helix DNA-binding domain"/>
    <property type="match status" value="1"/>
</dbReference>
<dbReference type="InterPro" id="IPR036388">
    <property type="entry name" value="WH-like_DNA-bd_sf"/>
</dbReference>
<name>A0A1H3KB02_9PSEU</name>
<organism evidence="5 6">
    <name type="scientific">Amycolatopsis xylanica</name>
    <dbReference type="NCBI Taxonomy" id="589385"/>
    <lineage>
        <taxon>Bacteria</taxon>
        <taxon>Bacillati</taxon>
        <taxon>Actinomycetota</taxon>
        <taxon>Actinomycetes</taxon>
        <taxon>Pseudonocardiales</taxon>
        <taxon>Pseudonocardiaceae</taxon>
        <taxon>Amycolatopsis</taxon>
    </lineage>
</organism>
<evidence type="ECO:0000256" key="2">
    <source>
        <dbReference type="ARBA" id="ARBA00023125"/>
    </source>
</evidence>